<dbReference type="OrthoDB" id="10524377at2759"/>
<protein>
    <submittedName>
        <fullName evidence="1">Uncharacterized protein</fullName>
    </submittedName>
</protein>
<keyword evidence="2" id="KW-1185">Reference proteome</keyword>
<evidence type="ECO:0000313" key="2">
    <source>
        <dbReference type="Proteomes" id="UP000765507"/>
    </source>
</evidence>
<proteinExistence type="predicted"/>
<feature type="non-terminal residue" evidence="1">
    <location>
        <position position="1"/>
    </location>
</feature>
<dbReference type="Proteomes" id="UP000765507">
    <property type="component" value="Unassembled WGS sequence"/>
</dbReference>
<sequence>QTPTSLWRDIRMEGSGWCIDHPDGTRSPRLSGEIPGQLLPSDSEKITPEANGLFQAEIAIVI</sequence>
<name>A0A8T1RXK8_CHESE</name>
<evidence type="ECO:0000313" key="1">
    <source>
        <dbReference type="EMBL" id="KAG6921320.1"/>
    </source>
</evidence>
<accession>A0A8T1RXK8</accession>
<dbReference type="AlphaFoldDB" id="A0A8T1RXK8"/>
<comment type="caution">
    <text evidence="1">The sequence shown here is derived from an EMBL/GenBank/DDBJ whole genome shotgun (WGS) entry which is preliminary data.</text>
</comment>
<organism evidence="1 2">
    <name type="scientific">Chelydra serpentina</name>
    <name type="common">Snapping turtle</name>
    <name type="synonym">Testudo serpentina</name>
    <dbReference type="NCBI Taxonomy" id="8475"/>
    <lineage>
        <taxon>Eukaryota</taxon>
        <taxon>Metazoa</taxon>
        <taxon>Chordata</taxon>
        <taxon>Craniata</taxon>
        <taxon>Vertebrata</taxon>
        <taxon>Euteleostomi</taxon>
        <taxon>Archelosauria</taxon>
        <taxon>Testudinata</taxon>
        <taxon>Testudines</taxon>
        <taxon>Cryptodira</taxon>
        <taxon>Durocryptodira</taxon>
        <taxon>Americhelydia</taxon>
        <taxon>Chelydroidea</taxon>
        <taxon>Chelydridae</taxon>
        <taxon>Chelydra</taxon>
    </lineage>
</organism>
<dbReference type="EMBL" id="JAHGAV010002252">
    <property type="protein sequence ID" value="KAG6921320.1"/>
    <property type="molecule type" value="Genomic_DNA"/>
</dbReference>
<gene>
    <name evidence="1" type="ORF">G0U57_008444</name>
</gene>
<feature type="non-terminal residue" evidence="1">
    <location>
        <position position="62"/>
    </location>
</feature>
<reference evidence="1 2" key="1">
    <citation type="journal article" date="2020" name="G3 (Bethesda)">
        <title>Draft Genome of the Common Snapping Turtle, Chelydra serpentina, a Model for Phenotypic Plasticity in Reptiles.</title>
        <authorList>
            <person name="Das D."/>
            <person name="Singh S.K."/>
            <person name="Bierstedt J."/>
            <person name="Erickson A."/>
            <person name="Galli G.L.J."/>
            <person name="Crossley D.A. 2nd"/>
            <person name="Rhen T."/>
        </authorList>
    </citation>
    <scope>NUCLEOTIDE SEQUENCE [LARGE SCALE GENOMIC DNA]</scope>
    <source>
        <strain evidence="1">KW</strain>
    </source>
</reference>